<dbReference type="EMBL" id="DXGH01000027">
    <property type="protein sequence ID" value="HIW80833.1"/>
    <property type="molecule type" value="Genomic_DNA"/>
</dbReference>
<dbReference type="Proteomes" id="UP000824265">
    <property type="component" value="Unassembled WGS sequence"/>
</dbReference>
<protein>
    <recommendedName>
        <fullName evidence="2">DUF6128 domain-containing protein</fullName>
    </recommendedName>
</protein>
<evidence type="ECO:0000313" key="4">
    <source>
        <dbReference type="Proteomes" id="UP000824265"/>
    </source>
</evidence>
<gene>
    <name evidence="3" type="ORF">H9742_04760</name>
</gene>
<evidence type="ECO:0000313" key="3">
    <source>
        <dbReference type="EMBL" id="HIW80833.1"/>
    </source>
</evidence>
<sequence>MFYDRQIKYLDYLENKERCKGAGFVKMEVWDKALHLTVQVSGLRQGDTFERDVFLLDEQREEKLGSIRLERGKGSLLLRNLNRASIGKTGISYDSLAGIRIPLGSGREIYGAFAKSEKAEVPKEPGESLAAAERTLPEPEKALPENPKPAKKEPQVCISETEPAKAPLEKSDPLPEDVQASVREREVEKEHMRLAESKWQQLSAVYPHIRPFRDERDYLSIGPADFVVLPEKYYRMANNSFLLHGYYNYEHLILTRVERRGRILYYVGVPGNFYDREKQVAVMFGFESFECKEEPARQGEFGYYLMRIEL</sequence>
<proteinExistence type="predicted"/>
<evidence type="ECO:0000259" key="2">
    <source>
        <dbReference type="Pfam" id="PF19623"/>
    </source>
</evidence>
<name>A0A9D1UB69_9FIRM</name>
<dbReference type="InterPro" id="IPR046131">
    <property type="entry name" value="DUF6128"/>
</dbReference>
<dbReference type="AlphaFoldDB" id="A0A9D1UB69"/>
<dbReference type="Pfam" id="PF19623">
    <property type="entry name" value="DUF6128"/>
    <property type="match status" value="1"/>
</dbReference>
<feature type="compositionally biased region" description="Basic and acidic residues" evidence="1">
    <location>
        <begin position="135"/>
        <end position="154"/>
    </location>
</feature>
<feature type="domain" description="DUF6128" evidence="2">
    <location>
        <begin position="225"/>
        <end position="306"/>
    </location>
</feature>
<evidence type="ECO:0000256" key="1">
    <source>
        <dbReference type="SAM" id="MobiDB-lite"/>
    </source>
</evidence>
<feature type="region of interest" description="Disordered" evidence="1">
    <location>
        <begin position="120"/>
        <end position="185"/>
    </location>
</feature>
<comment type="caution">
    <text evidence="3">The sequence shown here is derived from an EMBL/GenBank/DDBJ whole genome shotgun (WGS) entry which is preliminary data.</text>
</comment>
<organism evidence="3 4">
    <name type="scientific">Candidatus Acetatifactor stercoripullorum</name>
    <dbReference type="NCBI Taxonomy" id="2838414"/>
    <lineage>
        <taxon>Bacteria</taxon>
        <taxon>Bacillati</taxon>
        <taxon>Bacillota</taxon>
        <taxon>Clostridia</taxon>
        <taxon>Lachnospirales</taxon>
        <taxon>Lachnospiraceae</taxon>
        <taxon>Acetatifactor</taxon>
    </lineage>
</organism>
<reference evidence="3" key="1">
    <citation type="journal article" date="2021" name="PeerJ">
        <title>Extensive microbial diversity within the chicken gut microbiome revealed by metagenomics and culture.</title>
        <authorList>
            <person name="Gilroy R."/>
            <person name="Ravi A."/>
            <person name="Getino M."/>
            <person name="Pursley I."/>
            <person name="Horton D.L."/>
            <person name="Alikhan N.F."/>
            <person name="Baker D."/>
            <person name="Gharbi K."/>
            <person name="Hall N."/>
            <person name="Watson M."/>
            <person name="Adriaenssens E.M."/>
            <person name="Foster-Nyarko E."/>
            <person name="Jarju S."/>
            <person name="Secka A."/>
            <person name="Antonio M."/>
            <person name="Oren A."/>
            <person name="Chaudhuri R.R."/>
            <person name="La Ragione R."/>
            <person name="Hildebrand F."/>
            <person name="Pallen M.J."/>
        </authorList>
    </citation>
    <scope>NUCLEOTIDE SEQUENCE</scope>
    <source>
        <strain evidence="3">CHK195-6426</strain>
    </source>
</reference>
<reference evidence="3" key="2">
    <citation type="submission" date="2021-04" db="EMBL/GenBank/DDBJ databases">
        <authorList>
            <person name="Gilroy R."/>
        </authorList>
    </citation>
    <scope>NUCLEOTIDE SEQUENCE</scope>
    <source>
        <strain evidence="3">CHK195-6426</strain>
    </source>
</reference>
<accession>A0A9D1UB69</accession>